<evidence type="ECO:0000313" key="2">
    <source>
        <dbReference type="EMBL" id="KAG9071034.1"/>
    </source>
</evidence>
<dbReference type="SMART" id="SM00367">
    <property type="entry name" value="LRR_CC"/>
    <property type="match status" value="6"/>
</dbReference>
<accession>A0A9P8BW01</accession>
<dbReference type="GO" id="GO:0031146">
    <property type="term" value="P:SCF-dependent proteasomal ubiquitin-dependent protein catabolic process"/>
    <property type="evidence" value="ECO:0007669"/>
    <property type="project" value="TreeGrafter"/>
</dbReference>
<dbReference type="AlphaFoldDB" id="A0A9P8BW01"/>
<dbReference type="Proteomes" id="UP000707451">
    <property type="component" value="Unassembled WGS sequence"/>
</dbReference>
<evidence type="ECO:0008006" key="4">
    <source>
        <dbReference type="Google" id="ProtNLM"/>
    </source>
</evidence>
<dbReference type="InterPro" id="IPR006553">
    <property type="entry name" value="Leu-rich_rpt_Cys-con_subtyp"/>
</dbReference>
<feature type="compositionally biased region" description="Low complexity" evidence="1">
    <location>
        <begin position="416"/>
        <end position="429"/>
    </location>
</feature>
<comment type="caution">
    <text evidence="2">The sequence shown here is derived from an EMBL/GenBank/DDBJ whole genome shotgun (WGS) entry which is preliminary data.</text>
</comment>
<dbReference type="SUPFAM" id="SSF52047">
    <property type="entry name" value="RNI-like"/>
    <property type="match status" value="2"/>
</dbReference>
<keyword evidence="3" id="KW-1185">Reference proteome</keyword>
<name>A0A9P8BW01_9FUNG</name>
<dbReference type="EMBL" id="JAHRHY010000003">
    <property type="protein sequence ID" value="KAG9071034.1"/>
    <property type="molecule type" value="Genomic_DNA"/>
</dbReference>
<dbReference type="PANTHER" id="PTHR13318:SF95">
    <property type="entry name" value="F-BOX PROTEIN YLR352W"/>
    <property type="match status" value="1"/>
</dbReference>
<feature type="compositionally biased region" description="Low complexity" evidence="1">
    <location>
        <begin position="138"/>
        <end position="153"/>
    </location>
</feature>
<sequence>MNPTATALANLDILHHIFSLSILNQQDLHACCLVNSEWAATGLILLWHYPKCYTLHSFTQLLHTLRHEIDLPGPVVSLSRTPLILADIKHNQANNRSIAATTTTTTPANDHLSAATPSAFPRVMSIRRSSTMRERTTSRSGSSHSLSHTPSFSSSFLVPTPYRPVQRREYGIPFHGQRIYHRGQLIRAIDFNPIRDDLTLHHFEILARSTRIGFRTLDLRNVRFPFSENLLAILVACTSLRELSLREIHIPFEAIEYLEPCFAALTVLRFNNCPDEMQDLELTPILKSCSQVKLLEIQGESFTDESLNWIGITCLQLESLMIDAPLMTDATVRHIATNCKKLRTWRLFNCLQLQGETAETLEEIYTVDPKSMPLHQLPRGGTRHLPNALQTNKLVGAVFNTSAAASYTAASSVSATSSTVSSPSTSSMSGHSDADQHPSSLQFPFDHHMDQDRLHPSFSFDRYSAYANLGPPVGILTSLELHNCNSIRPETIDSLLKSQTALEELVLGGISITDEALVSFTQNPQDHIKSLSLLNCGEISDETMMAVMFNCEHLLKLRIFGSHFTLRTFNSIWMHLLELEELHLEHVPLVINESLQQILTKCTYLRSLKLWHCRNLTHDLFTDIPTPCNSLEVLEYMDKHPRPYIGDGWAAQVRFLQSIVIRFEGLRILKLTKLGDTVVPVPLNLVSYLCQLDRLESFTIMQNPRMDYADLSDLATNHRTLLEIGVGPSKGLTEQQINSFNDSRHQPCIRLYKRPVESSEELEHYMA</sequence>
<evidence type="ECO:0000313" key="3">
    <source>
        <dbReference type="Proteomes" id="UP000707451"/>
    </source>
</evidence>
<dbReference type="GO" id="GO:0019005">
    <property type="term" value="C:SCF ubiquitin ligase complex"/>
    <property type="evidence" value="ECO:0007669"/>
    <property type="project" value="TreeGrafter"/>
</dbReference>
<organism evidence="2 3">
    <name type="scientific">Linnemannia hyalina</name>
    <dbReference type="NCBI Taxonomy" id="64524"/>
    <lineage>
        <taxon>Eukaryota</taxon>
        <taxon>Fungi</taxon>
        <taxon>Fungi incertae sedis</taxon>
        <taxon>Mucoromycota</taxon>
        <taxon>Mortierellomycotina</taxon>
        <taxon>Mortierellomycetes</taxon>
        <taxon>Mortierellales</taxon>
        <taxon>Mortierellaceae</taxon>
        <taxon>Linnemannia</taxon>
    </lineage>
</organism>
<reference evidence="2" key="1">
    <citation type="submission" date="2021-06" db="EMBL/GenBank/DDBJ databases">
        <title>Genome Sequence of Mortierella hyaline Strain SCG-10, a Cold-Adapted, Nitrate-Reducing Fungus Isolated from Soil in Minnesota, USA.</title>
        <authorList>
            <person name="Aldossari N."/>
        </authorList>
    </citation>
    <scope>NUCLEOTIDE SEQUENCE</scope>
    <source>
        <strain evidence="2">SCG-10</strain>
    </source>
</reference>
<evidence type="ECO:0000256" key="1">
    <source>
        <dbReference type="SAM" id="MobiDB-lite"/>
    </source>
</evidence>
<dbReference type="Gene3D" id="3.80.10.10">
    <property type="entry name" value="Ribonuclease Inhibitor"/>
    <property type="match status" value="3"/>
</dbReference>
<proteinExistence type="predicted"/>
<protein>
    <recommendedName>
        <fullName evidence="4">RNI-like protein</fullName>
    </recommendedName>
</protein>
<dbReference type="OrthoDB" id="10257471at2759"/>
<dbReference type="PANTHER" id="PTHR13318">
    <property type="entry name" value="PARTNER OF PAIRED, ISOFORM B-RELATED"/>
    <property type="match status" value="1"/>
</dbReference>
<dbReference type="InterPro" id="IPR032675">
    <property type="entry name" value="LRR_dom_sf"/>
</dbReference>
<feature type="region of interest" description="Disordered" evidence="1">
    <location>
        <begin position="416"/>
        <end position="446"/>
    </location>
</feature>
<gene>
    <name evidence="2" type="ORF">KI688_008577</name>
</gene>
<feature type="region of interest" description="Disordered" evidence="1">
    <location>
        <begin position="128"/>
        <end position="153"/>
    </location>
</feature>